<gene>
    <name evidence="1" type="ORF">MEDL_53347</name>
</gene>
<protein>
    <submittedName>
        <fullName evidence="1">Uncharacterized protein</fullName>
    </submittedName>
</protein>
<dbReference type="AlphaFoldDB" id="A0A8S3U5Z1"/>
<accession>A0A8S3U5Z1</accession>
<comment type="caution">
    <text evidence="1">The sequence shown here is derived from an EMBL/GenBank/DDBJ whole genome shotgun (WGS) entry which is preliminary data.</text>
</comment>
<keyword evidence="2" id="KW-1185">Reference proteome</keyword>
<reference evidence="1" key="1">
    <citation type="submission" date="2021-03" db="EMBL/GenBank/DDBJ databases">
        <authorList>
            <person name="Bekaert M."/>
        </authorList>
    </citation>
    <scope>NUCLEOTIDE SEQUENCE</scope>
</reference>
<organism evidence="1 2">
    <name type="scientific">Mytilus edulis</name>
    <name type="common">Blue mussel</name>
    <dbReference type="NCBI Taxonomy" id="6550"/>
    <lineage>
        <taxon>Eukaryota</taxon>
        <taxon>Metazoa</taxon>
        <taxon>Spiralia</taxon>
        <taxon>Lophotrochozoa</taxon>
        <taxon>Mollusca</taxon>
        <taxon>Bivalvia</taxon>
        <taxon>Autobranchia</taxon>
        <taxon>Pteriomorphia</taxon>
        <taxon>Mytilida</taxon>
        <taxon>Mytiloidea</taxon>
        <taxon>Mytilidae</taxon>
        <taxon>Mytilinae</taxon>
        <taxon>Mytilus</taxon>
    </lineage>
</organism>
<sequence length="180" mass="20810">MALIKVCVQALLILYVSFGYLTTAFSSYSTDTQYVPLLNKVKTPVMAEIDLSKLGEQLKSFMKIEIEKVITKRIALESAKIYNKLENNFNSAIENFTTSMEAYTDGVLNNKSNNTFTRRVRRFRTIMHSDIRSNLQSVKRKIDYFLSESYNKSHACYPDRKTFRKLSGKFKDLSKQLKGK</sequence>
<dbReference type="OrthoDB" id="6147857at2759"/>
<dbReference type="EMBL" id="CAJPWZ010002579">
    <property type="protein sequence ID" value="CAG2241004.1"/>
    <property type="molecule type" value="Genomic_DNA"/>
</dbReference>
<name>A0A8S3U5Z1_MYTED</name>
<dbReference type="Proteomes" id="UP000683360">
    <property type="component" value="Unassembled WGS sequence"/>
</dbReference>
<evidence type="ECO:0000313" key="2">
    <source>
        <dbReference type="Proteomes" id="UP000683360"/>
    </source>
</evidence>
<proteinExistence type="predicted"/>
<evidence type="ECO:0000313" key="1">
    <source>
        <dbReference type="EMBL" id="CAG2241004.1"/>
    </source>
</evidence>